<accession>U7UPM3</accession>
<dbReference type="AlphaFoldDB" id="U7UPM3"/>
<gene>
    <name evidence="2" type="ORF">HMPREF1250_0176</name>
</gene>
<dbReference type="Proteomes" id="UP000017090">
    <property type="component" value="Unassembled WGS sequence"/>
</dbReference>
<name>U7UPM3_9FIRM</name>
<dbReference type="OrthoDB" id="2365850at2"/>
<dbReference type="STRING" id="1111454.HMPREF1250_0176"/>
<feature type="coiled-coil region" evidence="1">
    <location>
        <begin position="33"/>
        <end position="95"/>
    </location>
</feature>
<protein>
    <submittedName>
        <fullName evidence="2">Phage minor structural protein GP20</fullName>
    </submittedName>
</protein>
<dbReference type="PATRIC" id="fig|1111454.3.peg.670"/>
<dbReference type="RefSeq" id="WP_023053168.1">
    <property type="nucleotide sequence ID" value="NZ_AWXA01000010.1"/>
</dbReference>
<keyword evidence="1" id="KW-0175">Coiled coil</keyword>
<evidence type="ECO:0000313" key="2">
    <source>
        <dbReference type="EMBL" id="ERT61265.1"/>
    </source>
</evidence>
<evidence type="ECO:0000256" key="1">
    <source>
        <dbReference type="SAM" id="Coils"/>
    </source>
</evidence>
<comment type="caution">
    <text evidence="2">The sequence shown here is derived from an EMBL/GenBank/DDBJ whole genome shotgun (WGS) entry which is preliminary data.</text>
</comment>
<organism evidence="2 3">
    <name type="scientific">Megasphaera vaginalis</name>
    <name type="common">ex Srinivasan et al. 2021</name>
    <dbReference type="NCBI Taxonomy" id="1111454"/>
    <lineage>
        <taxon>Bacteria</taxon>
        <taxon>Bacillati</taxon>
        <taxon>Bacillota</taxon>
        <taxon>Negativicutes</taxon>
        <taxon>Veillonellales</taxon>
        <taxon>Veillonellaceae</taxon>
        <taxon>Megasphaera</taxon>
    </lineage>
</organism>
<dbReference type="Pfam" id="PF06810">
    <property type="entry name" value="Phage_scaffold"/>
    <property type="match status" value="1"/>
</dbReference>
<dbReference type="eggNOG" id="ENOG50331IS">
    <property type="taxonomic scope" value="Bacteria"/>
</dbReference>
<reference evidence="2 3" key="1">
    <citation type="submission" date="2013-09" db="EMBL/GenBank/DDBJ databases">
        <authorList>
            <person name="Durkin A.S."/>
            <person name="Haft D.R."/>
            <person name="McCorrison J."/>
            <person name="Torralba M."/>
            <person name="Gillis M."/>
            <person name="Haft D.H."/>
            <person name="Methe B."/>
            <person name="Sutton G."/>
            <person name="Nelson K.E."/>
        </authorList>
    </citation>
    <scope>NUCLEOTIDE SEQUENCE [LARGE SCALE GENOMIC DNA]</scope>
    <source>
        <strain evidence="2 3">BV3C16-1</strain>
    </source>
</reference>
<evidence type="ECO:0000313" key="3">
    <source>
        <dbReference type="Proteomes" id="UP000017090"/>
    </source>
</evidence>
<dbReference type="InterPro" id="IPR009636">
    <property type="entry name" value="SCAF"/>
</dbReference>
<dbReference type="EMBL" id="AWXA01000010">
    <property type="protein sequence ID" value="ERT61265.1"/>
    <property type="molecule type" value="Genomic_DNA"/>
</dbReference>
<proteinExistence type="predicted"/>
<keyword evidence="3" id="KW-1185">Reference proteome</keyword>
<sequence length="204" mass="22750">MTKEDLKEIGLTDEQIAKVIEDYGKNYVSKSQFNEKNEEAKRLKGEIETSRKEIDNLKKANKDNDELTAQIEQLKEDAKQRDKEYDAEMNALKVDSAIERALMGAHVKNTKAVKALLDLQDAKLSDDGTIRGLTEQLNAIKESDSYLFESESKQNGISGTTPGTGTAVANPTITKEAFNKMTYSERSALFNSDREAYDALSKGE</sequence>